<dbReference type="EMBL" id="BFAD01000004">
    <property type="protein sequence ID" value="GBE82308.1"/>
    <property type="molecule type" value="Genomic_DNA"/>
</dbReference>
<dbReference type="GO" id="GO:0008757">
    <property type="term" value="F:S-adenosylmethionine-dependent methyltransferase activity"/>
    <property type="evidence" value="ECO:0007669"/>
    <property type="project" value="TreeGrafter"/>
</dbReference>
<evidence type="ECO:0000313" key="5">
    <source>
        <dbReference type="EMBL" id="GBE82308.1"/>
    </source>
</evidence>
<accession>A0A401GJG2</accession>
<evidence type="ECO:0000313" key="6">
    <source>
        <dbReference type="Proteomes" id="UP000287166"/>
    </source>
</evidence>
<comment type="caution">
    <text evidence="5">The sequence shown here is derived from an EMBL/GenBank/DDBJ whole genome shotgun (WGS) entry which is preliminary data.</text>
</comment>
<dbReference type="Pfam" id="PF01596">
    <property type="entry name" value="Methyltransf_3"/>
    <property type="match status" value="1"/>
</dbReference>
<sequence>MSEEITPELWERSDAYHNSFLIGPDEPLEHARTRSEAHGLPAIAISTAQGKLLNLVARSISAKRILEVGTLGGYSTIWLARALPEDGQLMTAELNPKHAEVAELNVAHAGLSSKVKILVGPAAETLANLHPEQPFDLAFIDADKIGNLAYFLEAKRLVRKGGVIIVDNVVRGGSVADPSTKDNNSEGVRKLLNYLKTDVEVDATTIATVGEKGYDGFLYAIRL</sequence>
<dbReference type="PROSITE" id="PS51682">
    <property type="entry name" value="SAM_OMT_I"/>
    <property type="match status" value="1"/>
</dbReference>
<gene>
    <name evidence="5" type="ORF">SCP_0406920</name>
</gene>
<dbReference type="AlphaFoldDB" id="A0A401GJG2"/>
<name>A0A401GJG2_9APHY</name>
<dbReference type="GeneID" id="38779225"/>
<dbReference type="GO" id="GO:0032259">
    <property type="term" value="P:methylation"/>
    <property type="evidence" value="ECO:0007669"/>
    <property type="project" value="UniProtKB-KW"/>
</dbReference>
<dbReference type="RefSeq" id="XP_027613221.1">
    <property type="nucleotide sequence ID" value="XM_027757420.1"/>
</dbReference>
<keyword evidence="2 5" id="KW-0808">Transferase</keyword>
<dbReference type="PANTHER" id="PTHR10509:SF14">
    <property type="entry name" value="CAFFEOYL-COA O-METHYLTRANSFERASE 3-RELATED"/>
    <property type="match status" value="1"/>
</dbReference>
<evidence type="ECO:0000256" key="3">
    <source>
        <dbReference type="ARBA" id="ARBA00022691"/>
    </source>
</evidence>
<dbReference type="InParanoid" id="A0A401GJG2"/>
<comment type="similarity">
    <text evidence="4">Belongs to the class I-like SAM-binding methyltransferase superfamily. Cation-dependent O-methyltransferase family.</text>
</comment>
<dbReference type="PANTHER" id="PTHR10509">
    <property type="entry name" value="O-METHYLTRANSFERASE-RELATED"/>
    <property type="match status" value="1"/>
</dbReference>
<dbReference type="SUPFAM" id="SSF53335">
    <property type="entry name" value="S-adenosyl-L-methionine-dependent methyltransferases"/>
    <property type="match status" value="1"/>
</dbReference>
<dbReference type="Gene3D" id="3.40.50.150">
    <property type="entry name" value="Vaccinia Virus protein VP39"/>
    <property type="match status" value="1"/>
</dbReference>
<keyword evidence="3" id="KW-0949">S-adenosyl-L-methionine</keyword>
<reference evidence="5 6" key="1">
    <citation type="journal article" date="2018" name="Sci. Rep.">
        <title>Genome sequence of the cauliflower mushroom Sparassis crispa (Hanabiratake) and its association with beneficial usage.</title>
        <authorList>
            <person name="Kiyama R."/>
            <person name="Furutani Y."/>
            <person name="Kawaguchi K."/>
            <person name="Nakanishi T."/>
        </authorList>
    </citation>
    <scope>NUCLEOTIDE SEQUENCE [LARGE SCALE GENOMIC DNA]</scope>
</reference>
<dbReference type="GO" id="GO:0008171">
    <property type="term" value="F:O-methyltransferase activity"/>
    <property type="evidence" value="ECO:0007669"/>
    <property type="project" value="InterPro"/>
</dbReference>
<evidence type="ECO:0000256" key="1">
    <source>
        <dbReference type="ARBA" id="ARBA00022603"/>
    </source>
</evidence>
<keyword evidence="6" id="KW-1185">Reference proteome</keyword>
<dbReference type="STRING" id="139825.A0A401GJG2"/>
<dbReference type="CDD" id="cd02440">
    <property type="entry name" value="AdoMet_MTases"/>
    <property type="match status" value="1"/>
</dbReference>
<dbReference type="OrthoDB" id="10251242at2759"/>
<dbReference type="FunCoup" id="A0A401GJG2">
    <property type="interactions" value="73"/>
</dbReference>
<dbReference type="InterPro" id="IPR050362">
    <property type="entry name" value="Cation-dep_OMT"/>
</dbReference>
<keyword evidence="1 5" id="KW-0489">Methyltransferase</keyword>
<dbReference type="Proteomes" id="UP000287166">
    <property type="component" value="Unassembled WGS sequence"/>
</dbReference>
<proteinExistence type="inferred from homology"/>
<dbReference type="InterPro" id="IPR029063">
    <property type="entry name" value="SAM-dependent_MTases_sf"/>
</dbReference>
<protein>
    <submittedName>
        <fullName evidence="5">Probable catechol O-methyltransferase</fullName>
    </submittedName>
</protein>
<evidence type="ECO:0000256" key="2">
    <source>
        <dbReference type="ARBA" id="ARBA00022679"/>
    </source>
</evidence>
<organism evidence="5 6">
    <name type="scientific">Sparassis crispa</name>
    <dbReference type="NCBI Taxonomy" id="139825"/>
    <lineage>
        <taxon>Eukaryota</taxon>
        <taxon>Fungi</taxon>
        <taxon>Dikarya</taxon>
        <taxon>Basidiomycota</taxon>
        <taxon>Agaricomycotina</taxon>
        <taxon>Agaricomycetes</taxon>
        <taxon>Polyporales</taxon>
        <taxon>Sparassidaceae</taxon>
        <taxon>Sparassis</taxon>
    </lineage>
</organism>
<dbReference type="InterPro" id="IPR002935">
    <property type="entry name" value="SAM_O-MeTrfase"/>
</dbReference>
<evidence type="ECO:0000256" key="4">
    <source>
        <dbReference type="ARBA" id="ARBA00023453"/>
    </source>
</evidence>